<dbReference type="GO" id="GO:0002161">
    <property type="term" value="F:aminoacyl-tRNA deacylase activity"/>
    <property type="evidence" value="ECO:0007669"/>
    <property type="project" value="InterPro"/>
</dbReference>
<dbReference type="Proteomes" id="UP000177124">
    <property type="component" value="Unassembled WGS sequence"/>
</dbReference>
<name>A0A1F5GES3_9BACT</name>
<evidence type="ECO:0000259" key="1">
    <source>
        <dbReference type="Pfam" id="PF04073"/>
    </source>
</evidence>
<accession>A0A1F5GES3</accession>
<dbReference type="InterPro" id="IPR007214">
    <property type="entry name" value="YbaK/aa-tRNA-synth-assoc-dom"/>
</dbReference>
<protein>
    <recommendedName>
        <fullName evidence="1">YbaK/aminoacyl-tRNA synthetase-associated domain-containing protein</fullName>
    </recommendedName>
</protein>
<comment type="caution">
    <text evidence="2">The sequence shown here is derived from an EMBL/GenBank/DDBJ whole genome shotgun (WGS) entry which is preliminary data.</text>
</comment>
<dbReference type="Gene3D" id="3.90.960.10">
    <property type="entry name" value="YbaK/aminoacyl-tRNA synthetase-associated domain"/>
    <property type="match status" value="1"/>
</dbReference>
<dbReference type="CDD" id="cd04332">
    <property type="entry name" value="YbaK_like"/>
    <property type="match status" value="1"/>
</dbReference>
<dbReference type="STRING" id="1797716.A3D07_00820"/>
<reference evidence="2 3" key="1">
    <citation type="journal article" date="2016" name="Nat. Commun.">
        <title>Thousands of microbial genomes shed light on interconnected biogeochemical processes in an aquifer system.</title>
        <authorList>
            <person name="Anantharaman K."/>
            <person name="Brown C.T."/>
            <person name="Hug L.A."/>
            <person name="Sharon I."/>
            <person name="Castelle C.J."/>
            <person name="Probst A.J."/>
            <person name="Thomas B.C."/>
            <person name="Singh A."/>
            <person name="Wilkins M.J."/>
            <person name="Karaoz U."/>
            <person name="Brodie E.L."/>
            <person name="Williams K.H."/>
            <person name="Hubbard S.S."/>
            <person name="Banfield J.F."/>
        </authorList>
    </citation>
    <scope>NUCLEOTIDE SEQUENCE [LARGE SCALE GENOMIC DNA]</scope>
</reference>
<dbReference type="PANTHER" id="PTHR30411:SF1">
    <property type="entry name" value="CYTOPLASMIC PROTEIN"/>
    <property type="match status" value="1"/>
</dbReference>
<feature type="domain" description="YbaK/aminoacyl-tRNA synthetase-associated" evidence="1">
    <location>
        <begin position="28"/>
        <end position="85"/>
    </location>
</feature>
<dbReference type="EMBL" id="MFBF01000046">
    <property type="protein sequence ID" value="OGD90378.1"/>
    <property type="molecule type" value="Genomic_DNA"/>
</dbReference>
<dbReference type="PANTHER" id="PTHR30411">
    <property type="entry name" value="CYTOPLASMIC PROTEIN"/>
    <property type="match status" value="1"/>
</dbReference>
<dbReference type="AlphaFoldDB" id="A0A1F5GES3"/>
<evidence type="ECO:0000313" key="3">
    <source>
        <dbReference type="Proteomes" id="UP000177124"/>
    </source>
</evidence>
<evidence type="ECO:0000313" key="2">
    <source>
        <dbReference type="EMBL" id="OGD90378.1"/>
    </source>
</evidence>
<dbReference type="Pfam" id="PF04073">
    <property type="entry name" value="tRNA_edit"/>
    <property type="match status" value="2"/>
</dbReference>
<feature type="domain" description="YbaK/aminoacyl-tRNA synthetase-associated" evidence="1">
    <location>
        <begin position="90"/>
        <end position="162"/>
    </location>
</feature>
<dbReference type="SUPFAM" id="SSF55826">
    <property type="entry name" value="YbaK/ProRS associated domain"/>
    <property type="match status" value="1"/>
</dbReference>
<sequence>MANLSQIRQYLQKNKIKHKVSDLGGEVYKVEDVIKVGVNPDEILKTLIVRSNVKEGLEFKDKYFAFVLRGKDRVDFKKVRRLLGDPSTSLRPSALRLRLEEVNCELARADEVKKVAGVPVGAVCPILLDIPIYIDKSAIDLKHINMGSGDLTKELEMDFADLLLAIGKYEVADLTQ</sequence>
<proteinExistence type="predicted"/>
<dbReference type="InterPro" id="IPR036754">
    <property type="entry name" value="YbaK/aa-tRNA-synt-asso_dom_sf"/>
</dbReference>
<organism evidence="2 3">
    <name type="scientific">Candidatus Curtissbacteria bacterium RIFCSPHIGHO2_02_FULL_42_15</name>
    <dbReference type="NCBI Taxonomy" id="1797716"/>
    <lineage>
        <taxon>Bacteria</taxon>
        <taxon>Candidatus Curtissiibacteriota</taxon>
    </lineage>
</organism>
<gene>
    <name evidence="2" type="ORF">A3D07_00820</name>
</gene>